<evidence type="ECO:0000256" key="4">
    <source>
        <dbReference type="ARBA" id="ARBA00011738"/>
    </source>
</evidence>
<dbReference type="GO" id="GO:0016491">
    <property type="term" value="F:oxidoreductase activity"/>
    <property type="evidence" value="ECO:0007669"/>
    <property type="project" value="UniProtKB-KW"/>
</dbReference>
<dbReference type="Gene3D" id="3.40.462.20">
    <property type="match status" value="1"/>
</dbReference>
<sequence>MCNMKLHLFDYFITFFIVLSIFGKITSAFENSRYHRSQYELYKKCMKNKGIPTWKVVDSATNATFYRIYNYQWNKIFEPVSPVAIFVPSSVSDVQATVKCGFKANIQLVPNSGSHSYAGLSLGTNCSIIVDFRLMKSIDINEREESVTVGPGAFVGHVNAKLWKNGGWGIVLGNCMTVAMGGHAIGGGLGYFSALYGLVIDNILEMELVDAQGNALTANPTENTDLWWAMRGVGPGYIGLVTSIKIKMFKAKDLKLTFTQIRYPLKEFKNVMGNFTNWLDWVKENDPTVQSVIFMVNDKYNVPSQPLWPGIEIQLLHMQDPKLQPKSSEKVLKGYPKFFPNAVETITRNPSYIEFVIATGYTPVTTQPIQPTPQTPMSVLRSKLDFLETLTKEIAVTRYFFARSFFVNKHLCSEQLTEVQNVVSEIPNNTNGIMITSEQGTVAAIRSNSTSYVHRNSLFNVRLFFESLKVDDVAAGRKWLKKFMKSTKFMDSGETYQNYPDLELKDYLWRYYGRNLKKLIEIKRHSDPRGYFDSKMSIPTTRRHSRC</sequence>
<evidence type="ECO:0000256" key="5">
    <source>
        <dbReference type="ARBA" id="ARBA00022630"/>
    </source>
</evidence>
<evidence type="ECO:0000256" key="6">
    <source>
        <dbReference type="ARBA" id="ARBA00022827"/>
    </source>
</evidence>
<dbReference type="EMBL" id="WJQU01000002">
    <property type="protein sequence ID" value="KAJ6641251.1"/>
    <property type="molecule type" value="Genomic_DNA"/>
</dbReference>
<name>A0A9Q0N0X6_9DIPT</name>
<dbReference type="AlphaFoldDB" id="A0A9Q0N0X6"/>
<comment type="caution">
    <text evidence="10">The sequence shown here is derived from an EMBL/GenBank/DDBJ whole genome shotgun (WGS) entry which is preliminary data.</text>
</comment>
<dbReference type="OrthoDB" id="8250697at2759"/>
<accession>A0A9Q0N0X6</accession>
<dbReference type="InterPro" id="IPR016169">
    <property type="entry name" value="FAD-bd_PCMH_sub2"/>
</dbReference>
<keyword evidence="6" id="KW-0274">FAD</keyword>
<reference evidence="10" key="1">
    <citation type="submission" date="2022-07" db="EMBL/GenBank/DDBJ databases">
        <authorList>
            <person name="Trinca V."/>
            <person name="Uliana J.V.C."/>
            <person name="Torres T.T."/>
            <person name="Ward R.J."/>
            <person name="Monesi N."/>
        </authorList>
    </citation>
    <scope>NUCLEOTIDE SEQUENCE</scope>
    <source>
        <strain evidence="10">HSMRA1968</strain>
        <tissue evidence="10">Whole embryos</tissue>
    </source>
</reference>
<evidence type="ECO:0000256" key="3">
    <source>
        <dbReference type="ARBA" id="ARBA00005466"/>
    </source>
</evidence>
<dbReference type="GO" id="GO:0071949">
    <property type="term" value="F:FAD binding"/>
    <property type="evidence" value="ECO:0007669"/>
    <property type="project" value="InterPro"/>
</dbReference>
<dbReference type="Proteomes" id="UP001151699">
    <property type="component" value="Chromosome B"/>
</dbReference>
<proteinExistence type="inferred from homology"/>
<dbReference type="InterPro" id="IPR050416">
    <property type="entry name" value="FAD-linked_Oxidoreductase"/>
</dbReference>
<evidence type="ECO:0000256" key="8">
    <source>
        <dbReference type="ARBA" id="ARBA00023140"/>
    </source>
</evidence>
<evidence type="ECO:0000259" key="9">
    <source>
        <dbReference type="PROSITE" id="PS51387"/>
    </source>
</evidence>
<keyword evidence="5" id="KW-0285">Flavoprotein</keyword>
<evidence type="ECO:0000313" key="10">
    <source>
        <dbReference type="EMBL" id="KAJ6641251.1"/>
    </source>
</evidence>
<dbReference type="InterPro" id="IPR012951">
    <property type="entry name" value="BBE"/>
</dbReference>
<dbReference type="PROSITE" id="PS51387">
    <property type="entry name" value="FAD_PCMH"/>
    <property type="match status" value="1"/>
</dbReference>
<dbReference type="Gene3D" id="3.30.465.10">
    <property type="match status" value="2"/>
</dbReference>
<dbReference type="InterPro" id="IPR016166">
    <property type="entry name" value="FAD-bd_PCMH"/>
</dbReference>
<comment type="subcellular location">
    <subcellularLocation>
        <location evidence="2">Peroxisome</location>
    </subcellularLocation>
</comment>
<dbReference type="GO" id="GO:0005777">
    <property type="term" value="C:peroxisome"/>
    <property type="evidence" value="ECO:0007669"/>
    <property type="project" value="UniProtKB-SubCell"/>
</dbReference>
<evidence type="ECO:0000256" key="2">
    <source>
        <dbReference type="ARBA" id="ARBA00004275"/>
    </source>
</evidence>
<keyword evidence="8" id="KW-0576">Peroxisome</keyword>
<comment type="cofactor">
    <cofactor evidence="1">
        <name>FAD</name>
        <dbReference type="ChEBI" id="CHEBI:57692"/>
    </cofactor>
</comment>
<dbReference type="Pfam" id="PF01565">
    <property type="entry name" value="FAD_binding_4"/>
    <property type="match status" value="1"/>
</dbReference>
<dbReference type="PANTHER" id="PTHR42973:SF39">
    <property type="entry name" value="FAD-BINDING PCMH-TYPE DOMAIN-CONTAINING PROTEIN"/>
    <property type="match status" value="1"/>
</dbReference>
<keyword evidence="7" id="KW-0560">Oxidoreductase</keyword>
<evidence type="ECO:0000313" key="11">
    <source>
        <dbReference type="Proteomes" id="UP001151699"/>
    </source>
</evidence>
<dbReference type="InterPro" id="IPR006094">
    <property type="entry name" value="Oxid_FAD_bind_N"/>
</dbReference>
<keyword evidence="11" id="KW-1185">Reference proteome</keyword>
<comment type="subunit">
    <text evidence="4">Homodimer.</text>
</comment>
<dbReference type="SUPFAM" id="SSF56176">
    <property type="entry name" value="FAD-binding/transporter-associated domain-like"/>
    <property type="match status" value="1"/>
</dbReference>
<dbReference type="Pfam" id="PF08031">
    <property type="entry name" value="BBE"/>
    <property type="match status" value="1"/>
</dbReference>
<organism evidence="10 11">
    <name type="scientific">Pseudolycoriella hygida</name>
    <dbReference type="NCBI Taxonomy" id="35572"/>
    <lineage>
        <taxon>Eukaryota</taxon>
        <taxon>Metazoa</taxon>
        <taxon>Ecdysozoa</taxon>
        <taxon>Arthropoda</taxon>
        <taxon>Hexapoda</taxon>
        <taxon>Insecta</taxon>
        <taxon>Pterygota</taxon>
        <taxon>Neoptera</taxon>
        <taxon>Endopterygota</taxon>
        <taxon>Diptera</taxon>
        <taxon>Nematocera</taxon>
        <taxon>Sciaroidea</taxon>
        <taxon>Sciaridae</taxon>
        <taxon>Pseudolycoriella</taxon>
    </lineage>
</organism>
<comment type="similarity">
    <text evidence="3">Belongs to the oxygen-dependent FAD-linked oxidoreductase family.</text>
</comment>
<protein>
    <submittedName>
        <fullName evidence="10">Xylooligosaccharide oxidase</fullName>
    </submittedName>
</protein>
<dbReference type="InterPro" id="IPR036318">
    <property type="entry name" value="FAD-bd_PCMH-like_sf"/>
</dbReference>
<dbReference type="PANTHER" id="PTHR42973">
    <property type="entry name" value="BINDING OXIDOREDUCTASE, PUTATIVE (AFU_ORTHOLOGUE AFUA_1G17690)-RELATED"/>
    <property type="match status" value="1"/>
</dbReference>
<evidence type="ECO:0000256" key="1">
    <source>
        <dbReference type="ARBA" id="ARBA00001974"/>
    </source>
</evidence>
<gene>
    <name evidence="10" type="primary">xylO_1</name>
    <name evidence="10" type="ORF">Bhyg_06186</name>
</gene>
<feature type="domain" description="FAD-binding PCMH-type" evidence="9">
    <location>
        <begin position="78"/>
        <end position="251"/>
    </location>
</feature>
<evidence type="ECO:0000256" key="7">
    <source>
        <dbReference type="ARBA" id="ARBA00023002"/>
    </source>
</evidence>